<evidence type="ECO:0000256" key="1">
    <source>
        <dbReference type="ARBA" id="ARBA00004167"/>
    </source>
</evidence>
<dbReference type="GO" id="GO:0009306">
    <property type="term" value="P:protein secretion"/>
    <property type="evidence" value="ECO:0007669"/>
    <property type="project" value="InterPro"/>
</dbReference>
<proteinExistence type="predicted"/>
<evidence type="ECO:0000256" key="4">
    <source>
        <dbReference type="ARBA" id="ARBA00023136"/>
    </source>
</evidence>
<dbReference type="AlphaFoldDB" id="B8KVC3"/>
<evidence type="ECO:0000313" key="6">
    <source>
        <dbReference type="EMBL" id="EED36143.1"/>
    </source>
</evidence>
<dbReference type="GO" id="GO:0097347">
    <property type="term" value="C:TAM protein secretion complex"/>
    <property type="evidence" value="ECO:0007669"/>
    <property type="project" value="TreeGrafter"/>
</dbReference>
<dbReference type="Proteomes" id="UP000004699">
    <property type="component" value="Unassembled WGS sequence"/>
</dbReference>
<dbReference type="PANTHER" id="PTHR36985">
    <property type="entry name" value="TRANSLOCATION AND ASSEMBLY MODULE SUBUNIT TAMB"/>
    <property type="match status" value="1"/>
</dbReference>
<evidence type="ECO:0000313" key="7">
    <source>
        <dbReference type="Proteomes" id="UP000004699"/>
    </source>
</evidence>
<dbReference type="RefSeq" id="WP_009020887.1">
    <property type="nucleotide sequence ID" value="NZ_DS999411.1"/>
</dbReference>
<sequence>MKKWLVVPALLVLLTAPPLFLAGTERGARLLLTPLAAVSGLAFSFRGGTVFTGLDFDRIAYHQEETQIEARDVRIALNWNLQCLLETEICLQTLELATLTVAVGDTETPTGPGEPLVLPPAPAIPLTTRIERLRIGTLLLDRGAESQQLNRVEASASIEAEHISLQELHIEHTNATLRGGLTIGLGQSWPISASLLMEFTDGSLPGTLPGNWRIRVDGALLTPELTWSSVDLTGLSGKAALAVASSNRDLTGDFELRGLGLLREVAALAPWVVLEAPVSGRFELSAAATVLSLDSQLSGWSEGPLKSTLEVRQREGIWHLVGLSMIDDTGRLRADVSGTLGRPEAWLPALEFRLADLSLPGNPDLRHLSGAGNGGLNRAGWYLADAELTLERDETPIVLRGEAREASDHALFPLGRFDATVGTTAIGYMRGGINNPAEISLPGGVVTEQLTLDSLVGRIHPDDDMRLDLDVTGDVTGHLQLRAEENTDGAAITLAPFRLQVFDQVVLSEETIEGQWLKRSAEIIVESTCLGIRTLSLCTEAATLGRSGQLVVKLDGEEAFESAIDGRPYSLTVSGNGNVDIHWSDGVLSEAVVDLQLPLVIFDPFSKEGTAEPVEWEDAKVAGTITPTAQQLSITAVSRRYGTFDARLGRSNDAITGDLKLGDIRLAAFDDLLPEIDLESGTVSGDLQIGGSVKAPELDGTLTLQQGFIRLREENIELEDLSLEVAADQDQLTLNGKAVLGEGPVTVTGSCCEDSQLQLSIVGDKNRLQLPVGLDAIVTPNLGLAVTSQHAALSGTLRVHGGTYQHSELVSNGVAVSKDVVRLDAPEAPPRRLGFSADIKTRVDPGFTLRSPQVEATLEGEVRFRSTDEEPAQLFGEMRVLGGVMRAYGQALRLEKGSVAFVGNPENPDLSLSAVRDIPSEQLRVGVRVTGTLDTPSLSLFSDPARPDRDTLSYLLRGRGPDAGAGADDTAMAMALGTSAINRSGVLDRLNAVPGLSQVSVGTEGSDEQTAATINAYVGERLFISYGMGIYEPVNVLTARLYLRSRLWVEVVSRLENSFDIYYRFDRD</sequence>
<dbReference type="InterPro" id="IPR007452">
    <property type="entry name" value="TamB_C"/>
</dbReference>
<reference evidence="7" key="1">
    <citation type="journal article" date="2013" name="BMC Microbiol.">
        <title>Taxonomy and evolution of bacteriochlorophyll a-containing members of the OM60/NOR5 clade of marine gammaproteobacteria: description of Luminiphilus syltensis gen. nov., sp. nov., reclassification of Haliea rubra as Pseudohaliea rubra gen. nov., comb. nov., and emendation of Chromatocurvus halotolerans.</title>
        <authorList>
            <person name="Spring S."/>
            <person name="Riedel T."/>
            <person name="Sproer C."/>
            <person name="Yan S."/>
            <person name="Harder J."/>
            <person name="Fuchs B.M."/>
        </authorList>
    </citation>
    <scope>NUCLEOTIDE SEQUENCE [LARGE SCALE GENOMIC DNA]</scope>
    <source>
        <strain evidence="7">NOR51-B</strain>
    </source>
</reference>
<name>B8KVC3_9GAMM</name>
<protein>
    <recommendedName>
        <fullName evidence="5">Translocation and assembly module TamB C-terminal domain-containing protein</fullName>
    </recommendedName>
</protein>
<accession>B8KVC3</accession>
<dbReference type="HOGENOM" id="CLU_287396_0_0_6"/>
<organism evidence="6 7">
    <name type="scientific">Luminiphilus syltensis NOR5-1B</name>
    <dbReference type="NCBI Taxonomy" id="565045"/>
    <lineage>
        <taxon>Bacteria</taxon>
        <taxon>Pseudomonadati</taxon>
        <taxon>Pseudomonadota</taxon>
        <taxon>Gammaproteobacteria</taxon>
        <taxon>Cellvibrionales</taxon>
        <taxon>Halieaceae</taxon>
        <taxon>Luminiphilus</taxon>
    </lineage>
</organism>
<dbReference type="Pfam" id="PF04357">
    <property type="entry name" value="TamB"/>
    <property type="match status" value="1"/>
</dbReference>
<dbReference type="PANTHER" id="PTHR36985:SF1">
    <property type="entry name" value="TRANSLOCATION AND ASSEMBLY MODULE SUBUNIT TAMB"/>
    <property type="match status" value="1"/>
</dbReference>
<keyword evidence="3" id="KW-1133">Transmembrane helix</keyword>
<dbReference type="eggNOG" id="COG2911">
    <property type="taxonomic scope" value="Bacteria"/>
</dbReference>
<keyword evidence="7" id="KW-1185">Reference proteome</keyword>
<dbReference type="EMBL" id="DS999411">
    <property type="protein sequence ID" value="EED36143.1"/>
    <property type="molecule type" value="Genomic_DNA"/>
</dbReference>
<evidence type="ECO:0000256" key="3">
    <source>
        <dbReference type="ARBA" id="ARBA00022989"/>
    </source>
</evidence>
<dbReference type="STRING" id="565045.NOR51B_2091"/>
<evidence type="ECO:0000256" key="2">
    <source>
        <dbReference type="ARBA" id="ARBA00022692"/>
    </source>
</evidence>
<feature type="domain" description="Translocation and assembly module TamB C-terminal" evidence="5">
    <location>
        <begin position="729"/>
        <end position="1066"/>
    </location>
</feature>
<keyword evidence="2" id="KW-0812">Transmembrane</keyword>
<dbReference type="GO" id="GO:0005886">
    <property type="term" value="C:plasma membrane"/>
    <property type="evidence" value="ECO:0007669"/>
    <property type="project" value="InterPro"/>
</dbReference>
<evidence type="ECO:0000259" key="5">
    <source>
        <dbReference type="Pfam" id="PF04357"/>
    </source>
</evidence>
<keyword evidence="4" id="KW-0472">Membrane</keyword>
<gene>
    <name evidence="6" type="ORF">NOR51B_2091</name>
</gene>
<comment type="subcellular location">
    <subcellularLocation>
        <location evidence="1">Membrane</location>
        <topology evidence="1">Single-pass membrane protein</topology>
    </subcellularLocation>
</comment>
<dbReference type="OrthoDB" id="5555605at2"/>